<gene>
    <name evidence="2" type="ORF">E2C01_067282</name>
</gene>
<name>A0A5B7HTC3_PORTR</name>
<keyword evidence="3" id="KW-1185">Reference proteome</keyword>
<dbReference type="AlphaFoldDB" id="A0A5B7HTC3"/>
<protein>
    <submittedName>
        <fullName evidence="2">Uncharacterized protein</fullName>
    </submittedName>
</protein>
<dbReference type="Proteomes" id="UP000324222">
    <property type="component" value="Unassembled WGS sequence"/>
</dbReference>
<sequence>MVLLRNDTYMLNGSAEPSPATPNASVAEPHSTQTRREGVLHRAVGCPWCVDRQQHCDKEINPPSSRTEVL</sequence>
<proteinExistence type="predicted"/>
<organism evidence="2 3">
    <name type="scientific">Portunus trituberculatus</name>
    <name type="common">Swimming crab</name>
    <name type="synonym">Neptunus trituberculatus</name>
    <dbReference type="NCBI Taxonomy" id="210409"/>
    <lineage>
        <taxon>Eukaryota</taxon>
        <taxon>Metazoa</taxon>
        <taxon>Ecdysozoa</taxon>
        <taxon>Arthropoda</taxon>
        <taxon>Crustacea</taxon>
        <taxon>Multicrustacea</taxon>
        <taxon>Malacostraca</taxon>
        <taxon>Eumalacostraca</taxon>
        <taxon>Eucarida</taxon>
        <taxon>Decapoda</taxon>
        <taxon>Pleocyemata</taxon>
        <taxon>Brachyura</taxon>
        <taxon>Eubrachyura</taxon>
        <taxon>Portunoidea</taxon>
        <taxon>Portunidae</taxon>
        <taxon>Portuninae</taxon>
        <taxon>Portunus</taxon>
    </lineage>
</organism>
<dbReference type="EMBL" id="VSRR010035794">
    <property type="protein sequence ID" value="MPC72966.1"/>
    <property type="molecule type" value="Genomic_DNA"/>
</dbReference>
<reference evidence="2 3" key="1">
    <citation type="submission" date="2019-05" db="EMBL/GenBank/DDBJ databases">
        <title>Another draft genome of Portunus trituberculatus and its Hox gene families provides insights of decapod evolution.</title>
        <authorList>
            <person name="Jeong J.-H."/>
            <person name="Song I."/>
            <person name="Kim S."/>
            <person name="Choi T."/>
            <person name="Kim D."/>
            <person name="Ryu S."/>
            <person name="Kim W."/>
        </authorList>
    </citation>
    <scope>NUCLEOTIDE SEQUENCE [LARGE SCALE GENOMIC DNA]</scope>
    <source>
        <tissue evidence="2">Muscle</tissue>
    </source>
</reference>
<comment type="caution">
    <text evidence="2">The sequence shown here is derived from an EMBL/GenBank/DDBJ whole genome shotgun (WGS) entry which is preliminary data.</text>
</comment>
<evidence type="ECO:0000256" key="1">
    <source>
        <dbReference type="SAM" id="MobiDB-lite"/>
    </source>
</evidence>
<feature type="region of interest" description="Disordered" evidence="1">
    <location>
        <begin position="1"/>
        <end position="36"/>
    </location>
</feature>
<evidence type="ECO:0000313" key="2">
    <source>
        <dbReference type="EMBL" id="MPC72966.1"/>
    </source>
</evidence>
<evidence type="ECO:0000313" key="3">
    <source>
        <dbReference type="Proteomes" id="UP000324222"/>
    </source>
</evidence>
<accession>A0A5B7HTC3</accession>